<evidence type="ECO:0000313" key="1">
    <source>
        <dbReference type="EMBL" id="RFD19938.1"/>
    </source>
</evidence>
<organism evidence="1 2">
    <name type="scientific">Komagataeibacter melaceti</name>
    <dbReference type="NCBI Taxonomy" id="2766577"/>
    <lineage>
        <taxon>Bacteria</taxon>
        <taxon>Pseudomonadati</taxon>
        <taxon>Pseudomonadota</taxon>
        <taxon>Alphaproteobacteria</taxon>
        <taxon>Acetobacterales</taxon>
        <taxon>Acetobacteraceae</taxon>
        <taxon>Komagataeibacter</taxon>
    </lineage>
</organism>
<evidence type="ECO:0000313" key="2">
    <source>
        <dbReference type="Proteomes" id="UP000262371"/>
    </source>
</evidence>
<protein>
    <submittedName>
        <fullName evidence="1">Uncharacterized protein</fullName>
    </submittedName>
</protein>
<dbReference type="EMBL" id="QUWV01000070">
    <property type="protein sequence ID" value="RFD19938.1"/>
    <property type="molecule type" value="Genomic_DNA"/>
</dbReference>
<keyword evidence="2" id="KW-1185">Reference proteome</keyword>
<dbReference type="AlphaFoldDB" id="A0A371Z0C3"/>
<name>A0A371Z0C3_9PROT</name>
<dbReference type="Proteomes" id="UP000262371">
    <property type="component" value="Unassembled WGS sequence"/>
</dbReference>
<dbReference type="OrthoDB" id="7281570at2"/>
<proteinExistence type="predicted"/>
<accession>A0A371Z0C3</accession>
<comment type="caution">
    <text evidence="1">The sequence shown here is derived from an EMBL/GenBank/DDBJ whole genome shotgun (WGS) entry which is preliminary data.</text>
</comment>
<gene>
    <name evidence="1" type="ORF">DY926_08875</name>
</gene>
<reference evidence="1 2" key="1">
    <citation type="submission" date="2018-08" db="EMBL/GenBank/DDBJ databases">
        <title>Komagataeibacter sp. AV 382.</title>
        <authorList>
            <person name="Skraban J."/>
            <person name="Trcek J."/>
        </authorList>
    </citation>
    <scope>NUCLEOTIDE SEQUENCE [LARGE SCALE GENOMIC DNA]</scope>
    <source>
        <strain evidence="1 2">AV 382</strain>
    </source>
</reference>
<sequence length="189" mass="20781">MGGLPHTAHAAPTYPAPIVAGDSTAHAWGITTRFAQTTPCRVEITLNQAVFMAHIPEMIQAGIFNAQVTPALQQQAPHYLMNTLQTDVTPGFVHTLFTQRNAPASCHFAWSYTAPDGTAHPMLGFDMTRQAHDRIDWDHLRFGDLVMMGVKPTMDREFDVLVNEETMDVTIALSKNQDEADLPPPTGSK</sequence>